<evidence type="ECO:0000313" key="2">
    <source>
        <dbReference type="EMBL" id="CAG8593618.1"/>
    </source>
</evidence>
<dbReference type="AlphaFoldDB" id="A0A9N9CAU0"/>
<keyword evidence="3" id="KW-1185">Reference proteome</keyword>
<dbReference type="EMBL" id="CAJVPL010001946">
    <property type="protein sequence ID" value="CAG8593618.1"/>
    <property type="molecule type" value="Genomic_DNA"/>
</dbReference>
<gene>
    <name evidence="2" type="ORF">AGERDE_LOCUS8733</name>
</gene>
<protein>
    <submittedName>
        <fullName evidence="2">3762_t:CDS:1</fullName>
    </submittedName>
</protein>
<accession>A0A9N9CAU0</accession>
<organism evidence="2 3">
    <name type="scientific">Ambispora gerdemannii</name>
    <dbReference type="NCBI Taxonomy" id="144530"/>
    <lineage>
        <taxon>Eukaryota</taxon>
        <taxon>Fungi</taxon>
        <taxon>Fungi incertae sedis</taxon>
        <taxon>Mucoromycota</taxon>
        <taxon>Glomeromycotina</taxon>
        <taxon>Glomeromycetes</taxon>
        <taxon>Archaeosporales</taxon>
        <taxon>Ambisporaceae</taxon>
        <taxon>Ambispora</taxon>
    </lineage>
</organism>
<sequence length="284" mass="32259">MSTLSQYYEDTSGSDCETVFFDFEEETKEHRALFGNKETQEFTGQVVQNQVTPLAPVQTSHQLEKVVAREYLREELPINEQKTKQGLPIRQTLPFESSVSQNRLAFDDFERNKLFNVGENEKEEEKENRSVELLPSSNNHPVVSNVFTQENAQIGRVPALVTSRLASPLNSRRVIRDFLLNNDEAARETEELRMFLGDEYRPFSSSTLLSSMAEVLLESENSEGDEEAIDGDEDVIENEDDNDIEFLRQQAETIDAPPVPILPRQNAFIILTLDEAVTLLKIGA</sequence>
<comment type="caution">
    <text evidence="2">The sequence shown here is derived from an EMBL/GenBank/DDBJ whole genome shotgun (WGS) entry which is preliminary data.</text>
</comment>
<feature type="region of interest" description="Disordered" evidence="1">
    <location>
        <begin position="118"/>
        <end position="137"/>
    </location>
</feature>
<feature type="compositionally biased region" description="Basic and acidic residues" evidence="1">
    <location>
        <begin position="118"/>
        <end position="130"/>
    </location>
</feature>
<dbReference type="Proteomes" id="UP000789831">
    <property type="component" value="Unassembled WGS sequence"/>
</dbReference>
<reference evidence="2" key="1">
    <citation type="submission" date="2021-06" db="EMBL/GenBank/DDBJ databases">
        <authorList>
            <person name="Kallberg Y."/>
            <person name="Tangrot J."/>
            <person name="Rosling A."/>
        </authorList>
    </citation>
    <scope>NUCLEOTIDE SEQUENCE</scope>
    <source>
        <strain evidence="2">MT106</strain>
    </source>
</reference>
<name>A0A9N9CAU0_9GLOM</name>
<proteinExistence type="predicted"/>
<evidence type="ECO:0000256" key="1">
    <source>
        <dbReference type="SAM" id="MobiDB-lite"/>
    </source>
</evidence>
<evidence type="ECO:0000313" key="3">
    <source>
        <dbReference type="Proteomes" id="UP000789831"/>
    </source>
</evidence>